<dbReference type="CDD" id="cd06201">
    <property type="entry name" value="SiR_like2"/>
    <property type="match status" value="1"/>
</dbReference>
<reference evidence="8 9" key="1">
    <citation type="submission" date="2018-03" db="EMBL/GenBank/DDBJ databases">
        <title>Marinobacter brunus sp. nov., a marine bacterium of Gamma-proteobacteria isolated from the surface seawater of the South China Sea.</title>
        <authorList>
            <person name="Cheng H."/>
            <person name="Wu Y.-H."/>
            <person name="Xamxidin M."/>
            <person name="Xu X.-W."/>
        </authorList>
    </citation>
    <scope>NUCLEOTIDE SEQUENCE [LARGE SCALE GENOMIC DNA]</scope>
    <source>
        <strain evidence="8 9">NH169-3</strain>
    </source>
</reference>
<evidence type="ECO:0000256" key="5">
    <source>
        <dbReference type="SAM" id="Phobius"/>
    </source>
</evidence>
<evidence type="ECO:0000259" key="7">
    <source>
        <dbReference type="PROSITE" id="PS51384"/>
    </source>
</evidence>
<keyword evidence="3" id="KW-0813">Transport</keyword>
<dbReference type="GO" id="GO:0004783">
    <property type="term" value="F:sulfite reductase (NADPH) activity"/>
    <property type="evidence" value="ECO:0007669"/>
    <property type="project" value="TreeGrafter"/>
</dbReference>
<protein>
    <recommendedName>
        <fullName evidence="4">NADPH--hemoprotein reductase</fullName>
        <ecNumber evidence="4">1.6.2.4</ecNumber>
    </recommendedName>
</protein>
<feature type="transmembrane region" description="Helical" evidence="5">
    <location>
        <begin position="165"/>
        <end position="187"/>
    </location>
</feature>
<dbReference type="InterPro" id="IPR001094">
    <property type="entry name" value="Flavdoxin-like"/>
</dbReference>
<dbReference type="PROSITE" id="PS50902">
    <property type="entry name" value="FLAVODOXIN_LIKE"/>
    <property type="match status" value="1"/>
</dbReference>
<dbReference type="PANTHER" id="PTHR19384">
    <property type="entry name" value="NITRIC OXIDE SYNTHASE-RELATED"/>
    <property type="match status" value="1"/>
</dbReference>
<dbReference type="InterPro" id="IPR001433">
    <property type="entry name" value="OxRdtase_FAD/NAD-bd"/>
</dbReference>
<evidence type="ECO:0000256" key="3">
    <source>
        <dbReference type="ARBA" id="ARBA00022982"/>
    </source>
</evidence>
<dbReference type="InterPro" id="IPR017927">
    <property type="entry name" value="FAD-bd_FR_type"/>
</dbReference>
<dbReference type="EMBL" id="PXNP01000110">
    <property type="protein sequence ID" value="PSF04695.1"/>
    <property type="molecule type" value="Genomic_DNA"/>
</dbReference>
<keyword evidence="1" id="KW-0285">Flavoprotein</keyword>
<dbReference type="AlphaFoldDB" id="A0A2T1K3N9"/>
<dbReference type="GO" id="GO:0016655">
    <property type="term" value="F:oxidoreductase activity, acting on NAD(P)H, quinone or similar compound as acceptor"/>
    <property type="evidence" value="ECO:0007669"/>
    <property type="project" value="UniProtKB-ARBA"/>
</dbReference>
<evidence type="ECO:0000313" key="8">
    <source>
        <dbReference type="EMBL" id="PSF04695.1"/>
    </source>
</evidence>
<dbReference type="InterPro" id="IPR029039">
    <property type="entry name" value="Flavoprotein-like_sf"/>
</dbReference>
<evidence type="ECO:0000256" key="4">
    <source>
        <dbReference type="ARBA" id="ARBA00023797"/>
    </source>
</evidence>
<sequence>MLRKLHGLPGLLVALLLVVLAVSGSILSVVPALDRARAVVPATDEIHVAELAGRVVAHYPGAEQIVRDLSGQVVVYFSEDGQAGADRIDPRTGASLGPYQPSPFWGWVKNLHRSFLLASPGRFMAGMLAAMMGFLCVSGVLLLVRRNGGWKALMQPMAGTGSQRIHAVLARLACLGLLLSAVTGALLSAQRFGLLPEASDSAPAFPAEVSGGQPVAVSQLKALAQVDLNELRELVFPYPDDPQDVYSLTTAQGMGFVDQSSGELLQFQPHAIGGVVQHWILRLHTGEGLWWLALLLGVSALSVPVLSVTGARIWWHRRSSATPCDSANIPDADMVVLVGSESGTTWGFARALQRSLSQAGFRVHCADMNALATDYPKASTLLLLTSTYGDGEAPASAGRFLERLQAFQPSSPLDYAVLGFGDRQFTHFCRYALRVDEALSSKGLNPMLPPELIDRCSVEKFCDWGRQLGARLGVDLALHHDPVPPATFELELVERVDYGCAVQAPTSILRFRMAGAELRLPWLRSSGPRRLPAFEAGDLLGVLPPGAEAPRFYSLASSRSEGVFEICVRKQPGGLCSGFLHSLKPGDTVAAFVRPNPGFRPAADTRPVILIGAGAGIGPLTGFIRKNKARNPMYLYWGGRSPTSDFLYQPELGDYLEDHRLTGLSTAFSRADGGSYVQDKLRQDQKALRQLVETGAQILVCGGREMANGVRQVFDDLLAPLRLNVDVLQQQGRYLEDVF</sequence>
<dbReference type="PANTHER" id="PTHR19384:SF17">
    <property type="entry name" value="NADPH--CYTOCHROME P450 REDUCTASE"/>
    <property type="match status" value="1"/>
</dbReference>
<dbReference type="PROSITE" id="PS51384">
    <property type="entry name" value="FAD_FR"/>
    <property type="match status" value="1"/>
</dbReference>
<evidence type="ECO:0000313" key="9">
    <source>
        <dbReference type="Proteomes" id="UP000239866"/>
    </source>
</evidence>
<gene>
    <name evidence="8" type="ORF">C7H09_19070</name>
</gene>
<dbReference type="InterPro" id="IPR008254">
    <property type="entry name" value="Flavodoxin/NO_synth"/>
</dbReference>
<dbReference type="GO" id="GO:0010181">
    <property type="term" value="F:FMN binding"/>
    <property type="evidence" value="ECO:0007669"/>
    <property type="project" value="InterPro"/>
</dbReference>
<dbReference type="InterPro" id="IPR039261">
    <property type="entry name" value="FNR_nucleotide-bd"/>
</dbReference>
<feature type="domain" description="Flavodoxin-like" evidence="6">
    <location>
        <begin position="334"/>
        <end position="469"/>
    </location>
</feature>
<dbReference type="InterPro" id="IPR005625">
    <property type="entry name" value="PepSY-ass_TM"/>
</dbReference>
<evidence type="ECO:0000259" key="6">
    <source>
        <dbReference type="PROSITE" id="PS50902"/>
    </source>
</evidence>
<dbReference type="Pfam" id="PF00258">
    <property type="entry name" value="Flavodoxin_1"/>
    <property type="match status" value="1"/>
</dbReference>
<dbReference type="Gene3D" id="3.40.50.80">
    <property type="entry name" value="Nucleotide-binding domain of ferredoxin-NADP reductase (FNR) module"/>
    <property type="match status" value="1"/>
</dbReference>
<dbReference type="SUPFAM" id="SSF52343">
    <property type="entry name" value="Ferredoxin reductase-like, C-terminal NADP-linked domain"/>
    <property type="match status" value="1"/>
</dbReference>
<keyword evidence="5" id="KW-0472">Membrane</keyword>
<feature type="domain" description="FAD-binding FR-type" evidence="7">
    <location>
        <begin position="485"/>
        <end position="602"/>
    </location>
</feature>
<comment type="caution">
    <text evidence="8">The sequence shown here is derived from an EMBL/GenBank/DDBJ whole genome shotgun (WGS) entry which is preliminary data.</text>
</comment>
<dbReference type="Proteomes" id="UP000239866">
    <property type="component" value="Unassembled WGS sequence"/>
</dbReference>
<dbReference type="PRINTS" id="PR00369">
    <property type="entry name" value="FLAVODOXIN"/>
</dbReference>
<dbReference type="EC" id="1.6.2.4" evidence="4"/>
<dbReference type="Gene3D" id="2.40.30.10">
    <property type="entry name" value="Translation factors"/>
    <property type="match status" value="1"/>
</dbReference>
<dbReference type="InterPro" id="IPR017938">
    <property type="entry name" value="Riboflavin_synthase-like_b-brl"/>
</dbReference>
<dbReference type="OrthoDB" id="9816402at2"/>
<keyword evidence="2" id="KW-0288">FMN</keyword>
<dbReference type="SUPFAM" id="SSF63380">
    <property type="entry name" value="Riboflavin synthase domain-like"/>
    <property type="match status" value="1"/>
</dbReference>
<keyword evidence="5" id="KW-0812">Transmembrane</keyword>
<dbReference type="SUPFAM" id="SSF52218">
    <property type="entry name" value="Flavoproteins"/>
    <property type="match status" value="1"/>
</dbReference>
<dbReference type="GO" id="GO:0005829">
    <property type="term" value="C:cytosol"/>
    <property type="evidence" value="ECO:0007669"/>
    <property type="project" value="TreeGrafter"/>
</dbReference>
<dbReference type="RefSeq" id="WP_106765634.1">
    <property type="nucleotide sequence ID" value="NZ_PXNP01000110.1"/>
</dbReference>
<organism evidence="8 9">
    <name type="scientific">Marinobacter fuscus</name>
    <dbReference type="NCBI Taxonomy" id="2109942"/>
    <lineage>
        <taxon>Bacteria</taxon>
        <taxon>Pseudomonadati</taxon>
        <taxon>Pseudomonadota</taxon>
        <taxon>Gammaproteobacteria</taxon>
        <taxon>Pseudomonadales</taxon>
        <taxon>Marinobacteraceae</taxon>
        <taxon>Marinobacter</taxon>
    </lineage>
</organism>
<dbReference type="Pfam" id="PF03929">
    <property type="entry name" value="PepSY_TM"/>
    <property type="match status" value="1"/>
</dbReference>
<proteinExistence type="predicted"/>
<dbReference type="Pfam" id="PF00175">
    <property type="entry name" value="NAD_binding_1"/>
    <property type="match status" value="1"/>
</dbReference>
<evidence type="ECO:0000256" key="1">
    <source>
        <dbReference type="ARBA" id="ARBA00022630"/>
    </source>
</evidence>
<dbReference type="InterPro" id="IPR001709">
    <property type="entry name" value="Flavoprot_Pyr_Nucl_cyt_Rdtase"/>
</dbReference>
<evidence type="ECO:0000256" key="2">
    <source>
        <dbReference type="ARBA" id="ARBA00022643"/>
    </source>
</evidence>
<dbReference type="Gene3D" id="3.40.50.360">
    <property type="match status" value="1"/>
</dbReference>
<keyword evidence="9" id="KW-1185">Reference proteome</keyword>
<feature type="transmembrane region" description="Helical" evidence="5">
    <location>
        <begin position="123"/>
        <end position="144"/>
    </location>
</feature>
<dbReference type="GO" id="GO:0050660">
    <property type="term" value="F:flavin adenine dinucleotide binding"/>
    <property type="evidence" value="ECO:0007669"/>
    <property type="project" value="TreeGrafter"/>
</dbReference>
<name>A0A2T1K3N9_9GAMM</name>
<dbReference type="PRINTS" id="PR00371">
    <property type="entry name" value="FPNCR"/>
</dbReference>
<keyword evidence="5" id="KW-1133">Transmembrane helix</keyword>
<keyword evidence="3" id="KW-0249">Electron transport</keyword>
<accession>A0A2T1K3N9</accession>